<feature type="transmembrane region" description="Helical" evidence="7">
    <location>
        <begin position="193"/>
        <end position="213"/>
    </location>
</feature>
<dbReference type="InterPro" id="IPR013936">
    <property type="entry name" value="CRT-like"/>
</dbReference>
<dbReference type="Pfam" id="PF08627">
    <property type="entry name" value="CRT-like"/>
    <property type="match status" value="1"/>
</dbReference>
<sequence length="416" mass="45999">MHEKLTLHQILLALGMLVTGSINSLSSKSQYQTISKGLPDSNGETSRAFNHAGIVTLIMFAGESLCLLGFCFSSRKVELSNKQLVIDQDSSDAIKQNRKTNRILHLIFILPAACDVIGSTLSAIAMIHLDASVAQMLRGSIIVFTGILSKIFLKHKLKASHWFGMVVTVSGLCIVGLASILKSGSGTQSQKYVAIGVVLTILSQIAGATQMVLEETFLKGKGFKPYHVVGMEGVYGFCLMSIVLVVMRYVPGPQPENSFDNTYDALIMIKNSSTLIALSFVFLLSIAFFNYFGLSVTRSMTAVHRTFLDACRSVIIWLCSIIVYHSTNGKYGEKFDNDYGLLQIDGFLLLLIGTAIYNQLFDFSWIPFIKRIEYKIHTNAQHSKVINSDYEKCNAADNETNEHEEISPIYHGFLDD</sequence>
<feature type="transmembrane region" description="Helical" evidence="7">
    <location>
        <begin position="234"/>
        <end position="252"/>
    </location>
</feature>
<evidence type="ECO:0000256" key="3">
    <source>
        <dbReference type="ARBA" id="ARBA00022448"/>
    </source>
</evidence>
<feature type="transmembrane region" description="Helical" evidence="7">
    <location>
        <begin position="162"/>
        <end position="181"/>
    </location>
</feature>
<dbReference type="Proteomes" id="UP001652625">
    <property type="component" value="Chromosome 11"/>
</dbReference>
<feature type="transmembrane region" description="Helical" evidence="7">
    <location>
        <begin position="103"/>
        <end position="127"/>
    </location>
</feature>
<dbReference type="Gene3D" id="1.10.3730.20">
    <property type="match status" value="1"/>
</dbReference>
<keyword evidence="3" id="KW-0813">Transport</keyword>
<dbReference type="GeneID" id="100203119"/>
<gene>
    <name evidence="9" type="primary">LOC100203119</name>
</gene>
<evidence type="ECO:0000256" key="5">
    <source>
        <dbReference type="ARBA" id="ARBA00022989"/>
    </source>
</evidence>
<feature type="transmembrane region" description="Helical" evidence="7">
    <location>
        <begin position="133"/>
        <end position="153"/>
    </location>
</feature>
<evidence type="ECO:0000256" key="2">
    <source>
        <dbReference type="ARBA" id="ARBA00006690"/>
    </source>
</evidence>
<dbReference type="SUPFAM" id="SSF103481">
    <property type="entry name" value="Multidrug resistance efflux transporter EmrE"/>
    <property type="match status" value="1"/>
</dbReference>
<proteinExistence type="inferred from homology"/>
<dbReference type="RefSeq" id="XP_065665181.1">
    <property type="nucleotide sequence ID" value="XM_065809109.1"/>
</dbReference>
<keyword evidence="8" id="KW-1185">Reference proteome</keyword>
<organism evidence="8 9">
    <name type="scientific">Hydra vulgaris</name>
    <name type="common">Hydra</name>
    <name type="synonym">Hydra attenuata</name>
    <dbReference type="NCBI Taxonomy" id="6087"/>
    <lineage>
        <taxon>Eukaryota</taxon>
        <taxon>Metazoa</taxon>
        <taxon>Cnidaria</taxon>
        <taxon>Hydrozoa</taxon>
        <taxon>Hydroidolina</taxon>
        <taxon>Anthoathecata</taxon>
        <taxon>Aplanulata</taxon>
        <taxon>Hydridae</taxon>
        <taxon>Hydra</taxon>
    </lineage>
</organism>
<evidence type="ECO:0000256" key="1">
    <source>
        <dbReference type="ARBA" id="ARBA00004141"/>
    </source>
</evidence>
<accession>A0ABM4CTD7</accession>
<dbReference type="PANTHER" id="PTHR13146:SF8">
    <property type="entry name" value="SOLUTE CARRIER FAMILY 35 MEMBER F6"/>
    <property type="match status" value="1"/>
</dbReference>
<evidence type="ECO:0000256" key="6">
    <source>
        <dbReference type="ARBA" id="ARBA00023136"/>
    </source>
</evidence>
<evidence type="ECO:0000256" key="7">
    <source>
        <dbReference type="SAM" id="Phobius"/>
    </source>
</evidence>
<feature type="transmembrane region" description="Helical" evidence="7">
    <location>
        <begin position="272"/>
        <end position="294"/>
    </location>
</feature>
<evidence type="ECO:0000313" key="8">
    <source>
        <dbReference type="Proteomes" id="UP001652625"/>
    </source>
</evidence>
<comment type="similarity">
    <text evidence="2">Belongs to the CRT-like transporter family.</text>
</comment>
<evidence type="ECO:0000313" key="9">
    <source>
        <dbReference type="RefSeq" id="XP_065665181.1"/>
    </source>
</evidence>
<keyword evidence="4 7" id="KW-0812">Transmembrane</keyword>
<keyword evidence="6 7" id="KW-0472">Membrane</keyword>
<feature type="transmembrane region" description="Helical" evidence="7">
    <location>
        <begin position="306"/>
        <end position="327"/>
    </location>
</feature>
<keyword evidence="5 7" id="KW-1133">Transmembrane helix</keyword>
<protein>
    <submittedName>
        <fullName evidence="9">Solute carrier family 35 member F6 isoform X3</fullName>
    </submittedName>
</protein>
<feature type="transmembrane region" description="Helical" evidence="7">
    <location>
        <begin position="347"/>
        <end position="368"/>
    </location>
</feature>
<dbReference type="PANTHER" id="PTHR13146">
    <property type="match status" value="1"/>
</dbReference>
<evidence type="ECO:0000256" key="4">
    <source>
        <dbReference type="ARBA" id="ARBA00022692"/>
    </source>
</evidence>
<dbReference type="InterPro" id="IPR037185">
    <property type="entry name" value="EmrE-like"/>
</dbReference>
<reference evidence="9" key="1">
    <citation type="submission" date="2025-08" db="UniProtKB">
        <authorList>
            <consortium name="RefSeq"/>
        </authorList>
    </citation>
    <scope>IDENTIFICATION</scope>
</reference>
<comment type="subcellular location">
    <subcellularLocation>
        <location evidence="1">Membrane</location>
        <topology evidence="1">Multi-pass membrane protein</topology>
    </subcellularLocation>
</comment>
<name>A0ABM4CTD7_HYDVU</name>